<name>A0A0S2KHP0_9GAMM</name>
<evidence type="ECO:0000256" key="1">
    <source>
        <dbReference type="ARBA" id="ARBA00023157"/>
    </source>
</evidence>
<sequence precursor="true">MRIKGLMMSGMLLVSALANISLANSDFGLLDNTGKFHQLSRYRHLDAVAMMSYTAHDDATRAAAGRFAESCQAVGEQLLCFLINASDEPDAIRRHAPPGGLPVLIDSAQIVSRTLDITHHGQVVTLDPASHDPIDPFVPEFAELTQTSAVQYRFIEALADRTISYQEEIAPLLQQRCAYCHVENGLAPWAMNRYLMVMGWSPMMRETLITRRMPPGQIDDAVGDWQNTHNLSDDELALLVEWIDRGAPREGDGDPLAGPRPEAEPWPLGEPDLIVELPEQRLPATGNVDFIVERVPLNLTEDRWLRAISYQIGDKSVLHSLLVYALDKQTDSSDPDALISDSNADYISVYVPGELSDSFASDTGFRLGADHDLAIKLRYLTSGRPTVDRTRIGLYFHEETPTRQLQTIALEKPDLQIPPNVLEHTESLDSAPLTVDAWLESYSPHAHSRGKSMSVSAISPQGDEELLINVANFNYNWQLAYRPSEEKLLPAGTVLSAETIYDNSASNPFNPEPDLTVDAGYSDRSEMFSHFIRIAVPITDAVRRP</sequence>
<keyword evidence="1" id="KW-1015">Disulfide bond</keyword>
<dbReference type="AlphaFoldDB" id="A0A0S2KHP0"/>
<dbReference type="OrthoDB" id="9809746at2"/>
<accession>A0A0S2KHP0</accession>
<evidence type="ECO:0000313" key="4">
    <source>
        <dbReference type="Proteomes" id="UP000065641"/>
    </source>
</evidence>
<dbReference type="STRING" id="1249552.PS2015_3005"/>
<keyword evidence="2" id="KW-0732">Signal</keyword>
<feature type="signal peptide" evidence="2">
    <location>
        <begin position="1"/>
        <end position="23"/>
    </location>
</feature>
<gene>
    <name evidence="3" type="ORF">PS2015_3005</name>
</gene>
<dbReference type="RefSeq" id="WP_058023004.1">
    <property type="nucleotide sequence ID" value="NZ_CP013189.1"/>
</dbReference>
<proteinExistence type="predicted"/>
<dbReference type="SUPFAM" id="SSF49742">
    <property type="entry name" value="PHM/PNGase F"/>
    <property type="match status" value="2"/>
</dbReference>
<evidence type="ECO:0000313" key="3">
    <source>
        <dbReference type="EMBL" id="ALO47630.1"/>
    </source>
</evidence>
<dbReference type="EMBL" id="CP013189">
    <property type="protein sequence ID" value="ALO47630.1"/>
    <property type="molecule type" value="Genomic_DNA"/>
</dbReference>
<dbReference type="KEGG" id="pspi:PS2015_3005"/>
<reference evidence="3 4" key="1">
    <citation type="submission" date="2015-11" db="EMBL/GenBank/DDBJ databases">
        <authorList>
            <person name="Zhang Y."/>
            <person name="Guo Z."/>
        </authorList>
    </citation>
    <scope>NUCLEOTIDE SEQUENCE [LARGE SCALE GENOMIC DNA]</scope>
    <source>
        <strain evidence="3 4">KCTC 32221</strain>
    </source>
</reference>
<evidence type="ECO:0008006" key="5">
    <source>
        <dbReference type="Google" id="ProtNLM"/>
    </source>
</evidence>
<organism evidence="3 4">
    <name type="scientific">Pseudohongiella spirulinae</name>
    <dbReference type="NCBI Taxonomy" id="1249552"/>
    <lineage>
        <taxon>Bacteria</taxon>
        <taxon>Pseudomonadati</taxon>
        <taxon>Pseudomonadota</taxon>
        <taxon>Gammaproteobacteria</taxon>
        <taxon>Pseudomonadales</taxon>
        <taxon>Pseudohongiellaceae</taxon>
        <taxon>Pseudohongiella</taxon>
    </lineage>
</organism>
<dbReference type="InterPro" id="IPR014784">
    <property type="entry name" value="Cu2_ascorb_mOase-like_C"/>
</dbReference>
<dbReference type="GO" id="GO:0016715">
    <property type="term" value="F:oxidoreductase activity, acting on paired donors, with incorporation or reduction of molecular oxygen, reduced ascorbate as one donor, and incorporation of one atom of oxygen"/>
    <property type="evidence" value="ECO:0007669"/>
    <property type="project" value="InterPro"/>
</dbReference>
<protein>
    <recommendedName>
        <fullName evidence="5">Cytochrome c domain-containing protein</fullName>
    </recommendedName>
</protein>
<feature type="chain" id="PRO_5006601720" description="Cytochrome c domain-containing protein" evidence="2">
    <location>
        <begin position="24"/>
        <end position="545"/>
    </location>
</feature>
<keyword evidence="4" id="KW-1185">Reference proteome</keyword>
<dbReference type="InterPro" id="IPR008977">
    <property type="entry name" value="PHM/PNGase_F_dom_sf"/>
</dbReference>
<dbReference type="Proteomes" id="UP000065641">
    <property type="component" value="Chromosome"/>
</dbReference>
<dbReference type="Gene3D" id="2.60.120.230">
    <property type="match status" value="1"/>
</dbReference>
<evidence type="ECO:0000256" key="2">
    <source>
        <dbReference type="SAM" id="SignalP"/>
    </source>
</evidence>